<name>A0A7C1GPX4_9BACT</name>
<proteinExistence type="predicted"/>
<dbReference type="AlphaFoldDB" id="A0A7C1GPX4"/>
<evidence type="ECO:0000313" key="1">
    <source>
        <dbReference type="EMBL" id="HDP77662.1"/>
    </source>
</evidence>
<reference evidence="1" key="1">
    <citation type="journal article" date="2020" name="mSystems">
        <title>Genome- and Community-Level Interaction Insights into Carbon Utilization and Element Cycling Functions of Hydrothermarchaeota in Hydrothermal Sediment.</title>
        <authorList>
            <person name="Zhou Z."/>
            <person name="Liu Y."/>
            <person name="Xu W."/>
            <person name="Pan J."/>
            <person name="Luo Z.H."/>
            <person name="Li M."/>
        </authorList>
    </citation>
    <scope>NUCLEOTIDE SEQUENCE [LARGE SCALE GENOMIC DNA]</scope>
    <source>
        <strain evidence="1">SpSt-1179</strain>
    </source>
</reference>
<comment type="caution">
    <text evidence="1">The sequence shown here is derived from an EMBL/GenBank/DDBJ whole genome shotgun (WGS) entry which is preliminary data.</text>
</comment>
<gene>
    <name evidence="1" type="ORF">ENN47_05670</name>
</gene>
<accession>A0A7C1GPX4</accession>
<sequence length="565" mass="61206">MWSCQRNRRKGFALVATLSFVALGTIILLATGSQLSRTTDVLASYKAISRVQNIAGNAVEVGSHFFLKDHGQFQSRWPGINDFKNSISSRAGAESALWLDYVSSINETTSCLDLSSEVNYYSGDAGLGSNEYSIECYVFSVGARYITIASAEKNGIKRYSLGVISRVGIAQGGLPALRLGTLDRVLKKMNAGPGNSGITGDIVFGSAIILDDPLTLSLTSQATPGDVVIGTLTSPEVVLSFTGTNPGEETIEQWLESWLVQTDKTRQDYLNEWYEDYLASFPTEVTEIRYSMDDTDGAGNSYVLPAEYVGDEYVVHVDPPTGHEADMRQFIAEFSTSGLVISYGDNKLTIPSSIVQNEAVHLVINGDTRFENDENDPHKVALVNGKYDIKVLGNVDIATNLAYPSLLGYINNGNSDNNIVANLPKEVNSEIATNIVSDYGNPEKNTSWLRLAAVGGDMDMYFQRNNINNANSAHGVKFLMGDFFAFSVGGEGGDVGFVDNSNANTNVRTPQFFVFGSLTSETFDSEDRIEEIASLVAVANEGNEADGSPSSFFSTRLALLGVQSW</sequence>
<dbReference type="EMBL" id="DSBT01000160">
    <property type="protein sequence ID" value="HDP77662.1"/>
    <property type="molecule type" value="Genomic_DNA"/>
</dbReference>
<protein>
    <submittedName>
        <fullName evidence="1">Uncharacterized protein</fullName>
    </submittedName>
</protein>
<organism evidence="1">
    <name type="scientific">Mesotoga infera</name>
    <dbReference type="NCBI Taxonomy" id="1236046"/>
    <lineage>
        <taxon>Bacteria</taxon>
        <taxon>Thermotogati</taxon>
        <taxon>Thermotogota</taxon>
        <taxon>Thermotogae</taxon>
        <taxon>Kosmotogales</taxon>
        <taxon>Kosmotogaceae</taxon>
        <taxon>Mesotoga</taxon>
    </lineage>
</organism>
<dbReference type="Proteomes" id="UP000886198">
    <property type="component" value="Unassembled WGS sequence"/>
</dbReference>